<comment type="similarity">
    <text evidence="5">Belongs to the bacterial solute-binding protein PotD/PotF family.</text>
</comment>
<accession>A0A7W5G0H3</accession>
<dbReference type="SUPFAM" id="SSF53850">
    <property type="entry name" value="Periplasmic binding protein-like II"/>
    <property type="match status" value="1"/>
</dbReference>
<comment type="function">
    <text evidence="5">Required for the activity of the bacterial periplasmic transport system of putrescine.</text>
</comment>
<dbReference type="Proteomes" id="UP000518315">
    <property type="component" value="Unassembled WGS sequence"/>
</dbReference>
<name>A0A7W5G0H3_9HYPH</name>
<evidence type="ECO:0000256" key="2">
    <source>
        <dbReference type="ARBA" id="ARBA00022448"/>
    </source>
</evidence>
<keyword evidence="3" id="KW-0732">Signal</keyword>
<dbReference type="GO" id="GO:0015846">
    <property type="term" value="P:polyamine transport"/>
    <property type="evidence" value="ECO:0007669"/>
    <property type="project" value="InterPro"/>
</dbReference>
<evidence type="ECO:0000256" key="6">
    <source>
        <dbReference type="PIRSR" id="PIRSR019574-1"/>
    </source>
</evidence>
<evidence type="ECO:0000256" key="5">
    <source>
        <dbReference type="PIRNR" id="PIRNR019574"/>
    </source>
</evidence>
<evidence type="ECO:0000313" key="7">
    <source>
        <dbReference type="EMBL" id="MBB3135904.1"/>
    </source>
</evidence>
<dbReference type="InterPro" id="IPR001188">
    <property type="entry name" value="Sperm_putr-bd"/>
</dbReference>
<evidence type="ECO:0000313" key="8">
    <source>
        <dbReference type="Proteomes" id="UP000518315"/>
    </source>
</evidence>
<reference evidence="7 8" key="1">
    <citation type="submission" date="2020-08" db="EMBL/GenBank/DDBJ databases">
        <title>Genomic Encyclopedia of Type Strains, Phase III (KMG-III): the genomes of soil and plant-associated and newly described type strains.</title>
        <authorList>
            <person name="Whitman W."/>
        </authorList>
    </citation>
    <scope>NUCLEOTIDE SEQUENCE [LARGE SCALE GENOMIC DNA]</scope>
    <source>
        <strain evidence="7 8">CECT 4113</strain>
    </source>
</reference>
<organism evidence="7 8">
    <name type="scientific">Rhizobium pisi</name>
    <dbReference type="NCBI Taxonomy" id="574561"/>
    <lineage>
        <taxon>Bacteria</taxon>
        <taxon>Pseudomonadati</taxon>
        <taxon>Pseudomonadota</taxon>
        <taxon>Alphaproteobacteria</taxon>
        <taxon>Hyphomicrobiales</taxon>
        <taxon>Rhizobiaceae</taxon>
        <taxon>Rhizobium/Agrobacterium group</taxon>
        <taxon>Rhizobium</taxon>
    </lineage>
</organism>
<comment type="caution">
    <text evidence="7">The sequence shown here is derived from an EMBL/GenBank/DDBJ whole genome shotgun (WGS) entry which is preliminary data.</text>
</comment>
<dbReference type="InterPro" id="IPR006059">
    <property type="entry name" value="SBP"/>
</dbReference>
<dbReference type="PANTHER" id="PTHR30222">
    <property type="entry name" value="SPERMIDINE/PUTRESCINE-BINDING PERIPLASMIC PROTEIN"/>
    <property type="match status" value="1"/>
</dbReference>
<evidence type="ECO:0000256" key="4">
    <source>
        <dbReference type="ARBA" id="ARBA00022764"/>
    </source>
</evidence>
<dbReference type="CDD" id="cd13664">
    <property type="entry name" value="PBP2_PotD_PotF_like_3"/>
    <property type="match status" value="1"/>
</dbReference>
<dbReference type="PANTHER" id="PTHR30222:SF12">
    <property type="entry name" value="NORSPERMIDINE SENSOR"/>
    <property type="match status" value="1"/>
</dbReference>
<keyword evidence="2 5" id="KW-0813">Transport</keyword>
<dbReference type="PIRSF" id="PIRSF019574">
    <property type="entry name" value="Periplasmic_polyamine_BP"/>
    <property type="match status" value="1"/>
</dbReference>
<dbReference type="AlphaFoldDB" id="A0A7W5G0H3"/>
<dbReference type="PRINTS" id="PR00909">
    <property type="entry name" value="SPERMDNBNDNG"/>
</dbReference>
<dbReference type="EMBL" id="JACHXH010000012">
    <property type="protein sequence ID" value="MBB3135904.1"/>
    <property type="molecule type" value="Genomic_DNA"/>
</dbReference>
<feature type="binding site" evidence="6">
    <location>
        <position position="55"/>
    </location>
    <ligand>
        <name>spermidine</name>
        <dbReference type="ChEBI" id="CHEBI:57834"/>
    </ligand>
</feature>
<dbReference type="Pfam" id="PF13416">
    <property type="entry name" value="SBP_bac_8"/>
    <property type="match status" value="1"/>
</dbReference>
<comment type="subcellular location">
    <subcellularLocation>
        <location evidence="1 5">Periplasm</location>
    </subcellularLocation>
</comment>
<proteinExistence type="inferred from homology"/>
<sequence>MGSLQVSKCRNTGLSSQKTSEGKMRFTVTSAAFILGLSATVALAEGNLNIYNWGEYTSPELIEKFSKTYNIHVTLTDFDSNDTALAKVRQGASGFDVVVPSQSFVPTYIQEGLLAETNPGQMENAKNLEETWRDPAFDPGRKYSVPWLWYTSGVSVNTTAFKGDINTWKVILDPPNELKGKINIVPEMNDIMFAAIKFEGGTWCTSDKALLTRVRDRLVEAKKSWLSIDYAGIQRMATGDVSASLDWSGSALKRRTVNHSIAYGLPREGFTYGSDNVVVLKDAPNLENAKLFQNFIMAPENAALNSVYAKYGAAIIGAEKYYSDDMKGAPELFIPDDMKSKGELLTLCDPKISQLYSRIWQDVQK</sequence>
<dbReference type="GO" id="GO:0042597">
    <property type="term" value="C:periplasmic space"/>
    <property type="evidence" value="ECO:0007669"/>
    <property type="project" value="UniProtKB-SubCell"/>
</dbReference>
<keyword evidence="8" id="KW-1185">Reference proteome</keyword>
<evidence type="ECO:0000256" key="1">
    <source>
        <dbReference type="ARBA" id="ARBA00004418"/>
    </source>
</evidence>
<gene>
    <name evidence="7" type="ORF">FHS26_003651</name>
</gene>
<protein>
    <recommendedName>
        <fullName evidence="5">Putrescine-binding periplasmic protein</fullName>
    </recommendedName>
</protein>
<dbReference type="Gene3D" id="3.40.190.10">
    <property type="entry name" value="Periplasmic binding protein-like II"/>
    <property type="match status" value="2"/>
</dbReference>
<dbReference type="GO" id="GO:0019808">
    <property type="term" value="F:polyamine binding"/>
    <property type="evidence" value="ECO:0007669"/>
    <property type="project" value="InterPro"/>
</dbReference>
<keyword evidence="4 5" id="KW-0574">Periplasm</keyword>
<evidence type="ECO:0000256" key="3">
    <source>
        <dbReference type="ARBA" id="ARBA00022729"/>
    </source>
</evidence>